<organism evidence="12">
    <name type="scientific">Myoviridae sp. ct78050</name>
    <dbReference type="NCBI Taxonomy" id="2826617"/>
    <lineage>
        <taxon>Viruses</taxon>
        <taxon>Duplodnaviria</taxon>
        <taxon>Heunggongvirae</taxon>
        <taxon>Uroviricota</taxon>
        <taxon>Caudoviricetes</taxon>
    </lineage>
</organism>
<dbReference type="InterPro" id="IPR022637">
    <property type="entry name" value="DNA_polIII_beta_cen"/>
</dbReference>
<evidence type="ECO:0000256" key="3">
    <source>
        <dbReference type="ARBA" id="ARBA00022490"/>
    </source>
</evidence>
<sequence length="369" mass="41007">MKFNIETKILLNAVNNVSKVIDKVSPLPALANLKICVEEKSIVITGSNGTASMHQTLEMETGVEESGQVLVDAKYFSEIIRKVSGQSIDVDCTDNLMHIQCGKAKFKLTCTDVSEYPEIDLNAPANKLYCPIETLREAFEKALVCVASAGPVAVSRPILTGVHLSVDNGQVTIVGSDSYRMNRYAFIDMDCKDTSITIPRQACVEFLKTFNDEVSVFYDENKIQFKTDNRMYQSQLLNGTYPDVSRIIPKDCSYCAEMDKSELLEAIKRCDFVKSDGKQIVHLSFGTEESHIDSKSAEIGETYEELETVELMSDPIEFNLNGKYLRDALDSINTEKVQIKTPGEGKSLIVRGSCDVLKLTSVLVPVKIY</sequence>
<evidence type="ECO:0000259" key="9">
    <source>
        <dbReference type="Pfam" id="PF00712"/>
    </source>
</evidence>
<name>A0A8S5R209_9CAUD</name>
<keyword evidence="7" id="KW-0239">DNA-directed DNA polymerase</keyword>
<dbReference type="GO" id="GO:0003887">
    <property type="term" value="F:DNA-directed DNA polymerase activity"/>
    <property type="evidence" value="ECO:0007669"/>
    <property type="project" value="UniProtKB-KW"/>
</dbReference>
<dbReference type="Pfam" id="PF02767">
    <property type="entry name" value="DNA_pol3_beta_2"/>
    <property type="match status" value="1"/>
</dbReference>
<feature type="domain" description="DNA polymerase III beta sliding clamp C-terminal" evidence="11">
    <location>
        <begin position="246"/>
        <end position="355"/>
    </location>
</feature>
<dbReference type="NCBIfam" id="TIGR00663">
    <property type="entry name" value="dnan"/>
    <property type="match status" value="1"/>
</dbReference>
<dbReference type="SMART" id="SM00480">
    <property type="entry name" value="POL3Bc"/>
    <property type="match status" value="1"/>
</dbReference>
<dbReference type="GO" id="GO:0006271">
    <property type="term" value="P:DNA strand elongation involved in DNA replication"/>
    <property type="evidence" value="ECO:0007669"/>
    <property type="project" value="TreeGrafter"/>
</dbReference>
<dbReference type="PANTHER" id="PTHR30478">
    <property type="entry name" value="DNA POLYMERASE III SUBUNIT BETA"/>
    <property type="match status" value="1"/>
</dbReference>
<dbReference type="Pfam" id="PF00712">
    <property type="entry name" value="DNA_pol3_beta"/>
    <property type="match status" value="1"/>
</dbReference>
<dbReference type="Pfam" id="PF02768">
    <property type="entry name" value="DNA_pol3_beta_3"/>
    <property type="match status" value="1"/>
</dbReference>
<dbReference type="PIRSF" id="PIRSF000804">
    <property type="entry name" value="DNA_pol_III_b"/>
    <property type="match status" value="1"/>
</dbReference>
<keyword evidence="6" id="KW-0235">DNA replication</keyword>
<dbReference type="CDD" id="cd00140">
    <property type="entry name" value="beta_clamp"/>
    <property type="match status" value="1"/>
</dbReference>
<evidence type="ECO:0000256" key="7">
    <source>
        <dbReference type="ARBA" id="ARBA00022932"/>
    </source>
</evidence>
<comment type="subcellular location">
    <subcellularLocation>
        <location evidence="1">Cytoplasm</location>
    </subcellularLocation>
</comment>
<dbReference type="GO" id="GO:0008408">
    <property type="term" value="F:3'-5' exonuclease activity"/>
    <property type="evidence" value="ECO:0007669"/>
    <property type="project" value="InterPro"/>
</dbReference>
<dbReference type="PANTHER" id="PTHR30478:SF0">
    <property type="entry name" value="BETA SLIDING CLAMP"/>
    <property type="match status" value="1"/>
</dbReference>
<dbReference type="Gene3D" id="3.10.150.10">
    <property type="entry name" value="DNA Polymerase III, subunit A, domain 2"/>
    <property type="match status" value="1"/>
</dbReference>
<evidence type="ECO:0000256" key="4">
    <source>
        <dbReference type="ARBA" id="ARBA00022679"/>
    </source>
</evidence>
<feature type="domain" description="DNA polymerase III beta sliding clamp N-terminal" evidence="9">
    <location>
        <begin position="1"/>
        <end position="120"/>
    </location>
</feature>
<dbReference type="InterPro" id="IPR001001">
    <property type="entry name" value="DNA_polIII_beta"/>
</dbReference>
<evidence type="ECO:0000259" key="10">
    <source>
        <dbReference type="Pfam" id="PF02767"/>
    </source>
</evidence>
<reference evidence="12" key="1">
    <citation type="journal article" date="2021" name="Proc. Natl. Acad. Sci. U.S.A.">
        <title>A Catalog of Tens of Thousands of Viruses from Human Metagenomes Reveals Hidden Associations with Chronic Diseases.</title>
        <authorList>
            <person name="Tisza M.J."/>
            <person name="Buck C.B."/>
        </authorList>
    </citation>
    <scope>NUCLEOTIDE SEQUENCE</scope>
    <source>
        <strain evidence="12">Ct78050</strain>
    </source>
</reference>
<comment type="similarity">
    <text evidence="2">Belongs to the beta sliding clamp family.</text>
</comment>
<evidence type="ECO:0000256" key="5">
    <source>
        <dbReference type="ARBA" id="ARBA00022695"/>
    </source>
</evidence>
<dbReference type="EMBL" id="BK015791">
    <property type="protein sequence ID" value="DAE25005.1"/>
    <property type="molecule type" value="Genomic_DNA"/>
</dbReference>
<dbReference type="GO" id="GO:0009360">
    <property type="term" value="C:DNA polymerase III complex"/>
    <property type="evidence" value="ECO:0007669"/>
    <property type="project" value="InterPro"/>
</dbReference>
<dbReference type="SUPFAM" id="SSF55979">
    <property type="entry name" value="DNA clamp"/>
    <property type="match status" value="3"/>
</dbReference>
<evidence type="ECO:0000256" key="6">
    <source>
        <dbReference type="ARBA" id="ARBA00022705"/>
    </source>
</evidence>
<keyword evidence="8" id="KW-0238">DNA-binding</keyword>
<proteinExistence type="inferred from homology"/>
<evidence type="ECO:0000256" key="1">
    <source>
        <dbReference type="ARBA" id="ARBA00004496"/>
    </source>
</evidence>
<evidence type="ECO:0000256" key="8">
    <source>
        <dbReference type="ARBA" id="ARBA00023125"/>
    </source>
</evidence>
<keyword evidence="5" id="KW-0548">Nucleotidyltransferase</keyword>
<keyword evidence="4" id="KW-0808">Transferase</keyword>
<evidence type="ECO:0000256" key="2">
    <source>
        <dbReference type="ARBA" id="ARBA00010752"/>
    </source>
</evidence>
<keyword evidence="3" id="KW-0963">Cytoplasm</keyword>
<feature type="domain" description="DNA polymerase III beta sliding clamp central" evidence="10">
    <location>
        <begin position="152"/>
        <end position="243"/>
    </location>
</feature>
<dbReference type="Gene3D" id="3.70.10.10">
    <property type="match status" value="1"/>
</dbReference>
<accession>A0A8S5R209</accession>
<evidence type="ECO:0000313" key="12">
    <source>
        <dbReference type="EMBL" id="DAE25005.1"/>
    </source>
</evidence>
<dbReference type="GO" id="GO:0003677">
    <property type="term" value="F:DNA binding"/>
    <property type="evidence" value="ECO:0007669"/>
    <property type="project" value="UniProtKB-KW"/>
</dbReference>
<dbReference type="InterPro" id="IPR046938">
    <property type="entry name" value="DNA_clamp_sf"/>
</dbReference>
<evidence type="ECO:0000259" key="11">
    <source>
        <dbReference type="Pfam" id="PF02768"/>
    </source>
</evidence>
<protein>
    <submittedName>
        <fullName evidence="12">DNA polymerase sliding clamp</fullName>
    </submittedName>
</protein>
<dbReference type="InterPro" id="IPR022635">
    <property type="entry name" value="DNA_polIII_beta_C"/>
</dbReference>
<dbReference type="InterPro" id="IPR022634">
    <property type="entry name" value="DNA_polIII_beta_N"/>
</dbReference>